<evidence type="ECO:0000256" key="1">
    <source>
        <dbReference type="ARBA" id="ARBA00005125"/>
    </source>
</evidence>
<evidence type="ECO:0000313" key="4">
    <source>
        <dbReference type="EMBL" id="OQX06987.1"/>
    </source>
</evidence>
<evidence type="ECO:0000259" key="3">
    <source>
        <dbReference type="Pfam" id="PF01370"/>
    </source>
</evidence>
<dbReference type="SUPFAM" id="SSF51735">
    <property type="entry name" value="NAD(P)-binding Rossmann-fold domains"/>
    <property type="match status" value="1"/>
</dbReference>
<dbReference type="PANTHER" id="PTHR43000">
    <property type="entry name" value="DTDP-D-GLUCOSE 4,6-DEHYDRATASE-RELATED"/>
    <property type="match status" value="1"/>
</dbReference>
<gene>
    <name evidence="4" type="ORF">BWK73_29340</name>
</gene>
<dbReference type="InterPro" id="IPR036291">
    <property type="entry name" value="NAD(P)-bd_dom_sf"/>
</dbReference>
<protein>
    <submittedName>
        <fullName evidence="4">Nucleoside-diphosphate sugar epimerase</fullName>
    </submittedName>
</protein>
<dbReference type="CDD" id="cd05232">
    <property type="entry name" value="UDP_G4E_4_SDR_e"/>
    <property type="match status" value="1"/>
</dbReference>
<dbReference type="Gene3D" id="3.40.50.720">
    <property type="entry name" value="NAD(P)-binding Rossmann-like Domain"/>
    <property type="match status" value="1"/>
</dbReference>
<dbReference type="InterPro" id="IPR001509">
    <property type="entry name" value="Epimerase_deHydtase"/>
</dbReference>
<feature type="domain" description="NAD-dependent epimerase/dehydratase" evidence="3">
    <location>
        <begin position="3"/>
        <end position="233"/>
    </location>
</feature>
<evidence type="ECO:0000313" key="5">
    <source>
        <dbReference type="Proteomes" id="UP000192491"/>
    </source>
</evidence>
<dbReference type="EMBL" id="MTEJ01000224">
    <property type="protein sequence ID" value="OQX06987.1"/>
    <property type="molecule type" value="Genomic_DNA"/>
</dbReference>
<organism evidence="4 5">
    <name type="scientific">Thiothrix lacustris</name>
    <dbReference type="NCBI Taxonomy" id="525917"/>
    <lineage>
        <taxon>Bacteria</taxon>
        <taxon>Pseudomonadati</taxon>
        <taxon>Pseudomonadota</taxon>
        <taxon>Gammaproteobacteria</taxon>
        <taxon>Thiotrichales</taxon>
        <taxon>Thiotrichaceae</taxon>
        <taxon>Thiothrix</taxon>
    </lineage>
</organism>
<proteinExistence type="inferred from homology"/>
<name>A0A1Y1QJP6_9GAMM</name>
<accession>A0A1Y1QJP6</accession>
<reference evidence="4 5" key="1">
    <citation type="submission" date="2017-01" db="EMBL/GenBank/DDBJ databases">
        <title>Novel large sulfur bacteria in the metagenomes of groundwater-fed chemosynthetic microbial mats in the Lake Huron basin.</title>
        <authorList>
            <person name="Sharrar A.M."/>
            <person name="Flood B.E."/>
            <person name="Bailey J.V."/>
            <person name="Jones D.S."/>
            <person name="Biddanda B."/>
            <person name="Ruberg S.A."/>
            <person name="Marcus D.N."/>
            <person name="Dick G.J."/>
        </authorList>
    </citation>
    <scope>NUCLEOTIDE SEQUENCE [LARGE SCALE GENOMIC DNA]</scope>
    <source>
        <strain evidence="4">A8</strain>
    </source>
</reference>
<dbReference type="Proteomes" id="UP000192491">
    <property type="component" value="Unassembled WGS sequence"/>
</dbReference>
<comment type="caution">
    <text evidence="4">The sequence shown here is derived from an EMBL/GenBank/DDBJ whole genome shotgun (WGS) entry which is preliminary data.</text>
</comment>
<comment type="pathway">
    <text evidence="1">Bacterial outer membrane biogenesis; LPS O-antigen biosynthesis.</text>
</comment>
<dbReference type="Pfam" id="PF01370">
    <property type="entry name" value="Epimerase"/>
    <property type="match status" value="1"/>
</dbReference>
<evidence type="ECO:0000256" key="2">
    <source>
        <dbReference type="ARBA" id="ARBA00007637"/>
    </source>
</evidence>
<comment type="similarity">
    <text evidence="2">Belongs to the NAD(P)-dependent epimerase/dehydratase family.</text>
</comment>
<sequence length="326" mass="35322">MNITLTGTTGFVGSALLPALSQHHQTRAITRAEFGDLLPTTDYTAALTHADVVIHLAARVHIMHDTAADPLEEFRRTNTAGTLNLARQAATAGVRRFIYLSSIKVNGEHTQPGQPFTAPMASTPMASTTLSQRTRALSVVEGQTSQDPYAQSKQEAEQALRQLALETGMEVVIIRPPLVYGPGVKANFLSMMRWLHKGIPLPLGSIHNHRSLVALPNLIDLITTCIDHPAAANQTFLVSDGEDLSTTALLRRLGHALGKPARLLPIPQAWLETTLTLLGKRAIAQRLCGSLQIDLSHTRNTLGWSPPVSVDAALRQTAEAYLQAQR</sequence>
<dbReference type="AlphaFoldDB" id="A0A1Y1QJP6"/>